<evidence type="ECO:0000256" key="2">
    <source>
        <dbReference type="SAM" id="MobiDB-lite"/>
    </source>
</evidence>
<feature type="compositionally biased region" description="Basic and acidic residues" evidence="2">
    <location>
        <begin position="198"/>
        <end position="214"/>
    </location>
</feature>
<dbReference type="KEGG" id="tve:TRV_02589"/>
<evidence type="ECO:0000256" key="1">
    <source>
        <dbReference type="SAM" id="Coils"/>
    </source>
</evidence>
<feature type="region of interest" description="Disordered" evidence="2">
    <location>
        <begin position="470"/>
        <end position="506"/>
    </location>
</feature>
<accession>D4D666</accession>
<feature type="compositionally biased region" description="Basic residues" evidence="2">
    <location>
        <begin position="160"/>
        <end position="173"/>
    </location>
</feature>
<dbReference type="EMBL" id="ACYE01000134">
    <property type="protein sequence ID" value="EFE42637.1"/>
    <property type="molecule type" value="Genomic_DNA"/>
</dbReference>
<dbReference type="Proteomes" id="UP000008383">
    <property type="component" value="Unassembled WGS sequence"/>
</dbReference>
<dbReference type="RefSeq" id="XP_003023255.1">
    <property type="nucleotide sequence ID" value="XM_003023209.1"/>
</dbReference>
<feature type="compositionally biased region" description="Basic and acidic residues" evidence="2">
    <location>
        <begin position="147"/>
        <end position="159"/>
    </location>
</feature>
<feature type="compositionally biased region" description="Acidic residues" evidence="2">
    <location>
        <begin position="120"/>
        <end position="134"/>
    </location>
</feature>
<feature type="compositionally biased region" description="Low complexity" evidence="2">
    <location>
        <begin position="85"/>
        <end position="95"/>
    </location>
</feature>
<feature type="compositionally biased region" description="Basic and acidic residues" evidence="2">
    <location>
        <begin position="17"/>
        <end position="31"/>
    </location>
</feature>
<evidence type="ECO:0000313" key="4">
    <source>
        <dbReference type="Proteomes" id="UP000008383"/>
    </source>
</evidence>
<sequence>MRPHAYNGRKTGSGETGDSRRGAEPYADPHGHASPAVRRLQRVLRLSRPYILAAEQAGRADLEESNDEEAQREQAERALAKQETAEQVQEVQTSQDGQQDGLQVGPAMQQPVEQRQAINPEEEQEAEVTAEEAQAEQPETQPTAPQAKDEAREPGEAGRSRRGQGSRRGRSRRAAPGSGAGRGQATEQRPGVIRARGRGVERGRAAEQRPEANRARGNGRRRPRGRGRGQGRGRGASPELEQRLEQQPLGELNSEPSLVQPVVNPEPQFEARVETEAQVEMEARVVTPGQPQARVGEQLVREQVIQQELTNILAQQESQPELPPVPAPVPAPAETIPSQLMHLRHLPAPEVRPHMAHSQRVQALLQEQQQDLLRQQHARQAREEELAQRPEIASHQERLQRVQVTLRTRELRMIGETREGQPEPEIRRVELAVHQGQVREVEELQEQMQSMQAQQQQLLEMRIQEAMDEPLEDPQQRQHQEEDDGQPNFRETPVEGQQQLQPQLPASNRIESIPQPVYGMPPNGMAFPRSEFARRPVSPLVFPPDVQRELIQASLEDEDDEYDGGVALEQENMDWNGNGNGYGNTDGNGNGNGNGNSYGNGYSNGYVNGYGNIYVNGNGNGYGNGYVNGYSNGYVNGNAGGDANGSEEMTETEVRFAIEQAVQVRTWAQLEEIQQDRTRREFQGSNGMDAAAASRLLSRWSGRRVYPTTQFPAVPEYHPHYRNEGFYPVSRGISEALSNVRAARMEEDEHIVDEEEFEYFNLGSGRSELLVHDGPAGEQDELTEDNLQVGMVLIAQTTPAEYEHWKTRRDTHATWAEVKLGEEMARLRVRMERWEATVRWMWQMAEVWERDGGFEKIVEFDADVLEAMRLDGEASDDDELVGFMDDLDEDKARSESREPTFIRQRKE</sequence>
<feature type="compositionally biased region" description="Basic residues" evidence="2">
    <location>
        <begin position="217"/>
        <end position="231"/>
    </location>
</feature>
<feature type="region of interest" description="Disordered" evidence="2">
    <location>
        <begin position="56"/>
        <end position="262"/>
    </location>
</feature>
<name>D4D666_TRIVH</name>
<reference evidence="4" key="1">
    <citation type="journal article" date="2011" name="Genome Biol.">
        <title>Comparative and functional genomics provide insights into the pathogenicity of dermatophytic fungi.</title>
        <authorList>
            <person name="Burmester A."/>
            <person name="Shelest E."/>
            <person name="Gloeckner G."/>
            <person name="Heddergott C."/>
            <person name="Schindler S."/>
            <person name="Staib P."/>
            <person name="Heidel A."/>
            <person name="Felder M."/>
            <person name="Petzold A."/>
            <person name="Szafranski K."/>
            <person name="Feuermann M."/>
            <person name="Pedruzzi I."/>
            <person name="Priebe S."/>
            <person name="Groth M."/>
            <person name="Winkler R."/>
            <person name="Li W."/>
            <person name="Kniemeyer O."/>
            <person name="Schroeckh V."/>
            <person name="Hertweck C."/>
            <person name="Hube B."/>
            <person name="White T.C."/>
            <person name="Platzer M."/>
            <person name="Guthke R."/>
            <person name="Heitman J."/>
            <person name="Woestemeyer J."/>
            <person name="Zipfel P.F."/>
            <person name="Monod M."/>
            <person name="Brakhage A.A."/>
        </authorList>
    </citation>
    <scope>NUCLEOTIDE SEQUENCE [LARGE SCALE GENOMIC DNA]</scope>
    <source>
        <strain evidence="4">HKI 0517</strain>
    </source>
</reference>
<feature type="compositionally biased region" description="Polar residues" evidence="2">
    <location>
        <begin position="495"/>
        <end position="506"/>
    </location>
</feature>
<keyword evidence="4" id="KW-1185">Reference proteome</keyword>
<dbReference type="HOGENOM" id="CLU_016211_0_0_1"/>
<feature type="region of interest" description="Disordered" evidence="2">
    <location>
        <begin position="880"/>
        <end position="907"/>
    </location>
</feature>
<feature type="compositionally biased region" description="Acidic residues" evidence="2">
    <location>
        <begin position="880"/>
        <end position="889"/>
    </location>
</feature>
<evidence type="ECO:0000313" key="3">
    <source>
        <dbReference type="EMBL" id="EFE42637.1"/>
    </source>
</evidence>
<feature type="coiled-coil region" evidence="1">
    <location>
        <begin position="434"/>
        <end position="464"/>
    </location>
</feature>
<keyword evidence="1" id="KW-0175">Coiled coil</keyword>
<feature type="compositionally biased region" description="Basic and acidic residues" evidence="2">
    <location>
        <begin position="890"/>
        <end position="900"/>
    </location>
</feature>
<dbReference type="AlphaFoldDB" id="D4D666"/>
<feature type="region of interest" description="Disordered" evidence="2">
    <location>
        <begin position="1"/>
        <end position="38"/>
    </location>
</feature>
<gene>
    <name evidence="3" type="ORF">TRV_02589</name>
</gene>
<organism evidence="3 4">
    <name type="scientific">Trichophyton verrucosum (strain HKI 0517)</name>
    <dbReference type="NCBI Taxonomy" id="663202"/>
    <lineage>
        <taxon>Eukaryota</taxon>
        <taxon>Fungi</taxon>
        <taxon>Dikarya</taxon>
        <taxon>Ascomycota</taxon>
        <taxon>Pezizomycotina</taxon>
        <taxon>Eurotiomycetes</taxon>
        <taxon>Eurotiomycetidae</taxon>
        <taxon>Onygenales</taxon>
        <taxon>Arthrodermataceae</taxon>
        <taxon>Trichophyton</taxon>
    </lineage>
</organism>
<proteinExistence type="predicted"/>
<protein>
    <submittedName>
        <fullName evidence="3">Uncharacterized protein</fullName>
    </submittedName>
</protein>
<comment type="caution">
    <text evidence="3">The sequence shown here is derived from an EMBL/GenBank/DDBJ whole genome shotgun (WGS) entry which is preliminary data.</text>
</comment>
<dbReference type="GeneID" id="9583288"/>
<feature type="compositionally biased region" description="Low complexity" evidence="2">
    <location>
        <begin position="135"/>
        <end position="146"/>
    </location>
</feature>
<feature type="compositionally biased region" description="Basic and acidic residues" evidence="2">
    <location>
        <begin position="69"/>
        <end position="84"/>
    </location>
</feature>
<dbReference type="OrthoDB" id="4174384at2759"/>